<evidence type="ECO:0000256" key="1">
    <source>
        <dbReference type="ARBA" id="ARBA00004141"/>
    </source>
</evidence>
<dbReference type="GO" id="GO:0016780">
    <property type="term" value="F:phosphotransferase activity, for other substituted phosphate groups"/>
    <property type="evidence" value="ECO:0007669"/>
    <property type="project" value="TreeGrafter"/>
</dbReference>
<proteinExistence type="inferred from homology"/>
<feature type="transmembrane region" description="Helical" evidence="7">
    <location>
        <begin position="296"/>
        <end position="318"/>
    </location>
</feature>
<evidence type="ECO:0000256" key="3">
    <source>
        <dbReference type="ARBA" id="ARBA00022679"/>
    </source>
</evidence>
<evidence type="ECO:0000256" key="4">
    <source>
        <dbReference type="ARBA" id="ARBA00022692"/>
    </source>
</evidence>
<evidence type="ECO:0000313" key="10">
    <source>
        <dbReference type="Proteomes" id="UP000614239"/>
    </source>
</evidence>
<dbReference type="InterPro" id="IPR017475">
    <property type="entry name" value="EPS_sugar_tfrase"/>
</dbReference>
<evidence type="ECO:0000313" key="9">
    <source>
        <dbReference type="EMBL" id="GGO99756.1"/>
    </source>
</evidence>
<gene>
    <name evidence="9" type="ORF">GCM10011612_17800</name>
</gene>
<dbReference type="RefSeq" id="WP_229657993.1">
    <property type="nucleotide sequence ID" value="NZ_BMNJ01000006.1"/>
</dbReference>
<dbReference type="PANTHER" id="PTHR30576:SF10">
    <property type="entry name" value="SLL5057 PROTEIN"/>
    <property type="match status" value="1"/>
</dbReference>
<feature type="transmembrane region" description="Helical" evidence="7">
    <location>
        <begin position="98"/>
        <end position="116"/>
    </location>
</feature>
<dbReference type="NCBIfam" id="TIGR03025">
    <property type="entry name" value="EPS_sugtrans"/>
    <property type="match status" value="1"/>
</dbReference>
<keyword evidence="5 7" id="KW-1133">Transmembrane helix</keyword>
<keyword evidence="4 7" id="KW-0812">Transmembrane</keyword>
<name>A0A8H9HE00_9ACTO</name>
<feature type="transmembrane region" description="Helical" evidence="7">
    <location>
        <begin position="128"/>
        <end position="147"/>
    </location>
</feature>
<evidence type="ECO:0000256" key="7">
    <source>
        <dbReference type="SAM" id="Phobius"/>
    </source>
</evidence>
<dbReference type="Pfam" id="PF02397">
    <property type="entry name" value="Bac_transf"/>
    <property type="match status" value="1"/>
</dbReference>
<comment type="caution">
    <text evidence="9">The sequence shown here is derived from an EMBL/GenBank/DDBJ whole genome shotgun (WGS) entry which is preliminary data.</text>
</comment>
<keyword evidence="10" id="KW-1185">Reference proteome</keyword>
<feature type="domain" description="Bacterial sugar transferase" evidence="8">
    <location>
        <begin position="290"/>
        <end position="478"/>
    </location>
</feature>
<evidence type="ECO:0000256" key="2">
    <source>
        <dbReference type="ARBA" id="ARBA00006464"/>
    </source>
</evidence>
<accession>A0A8H9HE00</accession>
<dbReference type="GO" id="GO:0016020">
    <property type="term" value="C:membrane"/>
    <property type="evidence" value="ECO:0007669"/>
    <property type="project" value="UniProtKB-SubCell"/>
</dbReference>
<evidence type="ECO:0000256" key="6">
    <source>
        <dbReference type="ARBA" id="ARBA00023136"/>
    </source>
</evidence>
<dbReference type="PANTHER" id="PTHR30576">
    <property type="entry name" value="COLANIC BIOSYNTHESIS UDP-GLUCOSE LIPID CARRIER TRANSFERASE"/>
    <property type="match status" value="1"/>
</dbReference>
<sequence>MYLNDVAATIRPETGLPLARLPLAEPARGRLAWSSMRRDLLAWIVLSDLVAIAIPAWIALPFGGAGATLAATTVGMLIIVGTWALGGLGAAAVDHGSIPLPALLGLHVLALPVSLLANRALGSSLSPIAVACLLAAQFLLILMGRTVESSHLRRRRMDGHALRRTLIVMGPGAEPMLHEMRRHPADGFLVIGYLSSGTTGRLGNAMPVPDAEGLAQMVSEEMIDVVMTLGAVAPDDLRSLMRGLEGTHVRLIVAPGLQDVEPGRLTGLPVTHGWTALIAVRTRRTREAGKKVVDRLVGLMLLLAASPIIGIAALAVRLESPGNPFYCQTRVGLNGTHFTMWKLRSMYADADARRAALIARGGDSGNQVLFKDSRDPRITRVGRILRRTSLDELPQLINVVRGEMSLVGPRPALPSEVAQYDDEARRRLLVRPGMTGLWQVSGRSDLSWNSTVALDRHYVENRGALIDAKILAATARAVTGGKGAY</sequence>
<comment type="subcellular location">
    <subcellularLocation>
        <location evidence="1">Membrane</location>
        <topology evidence="1">Multi-pass membrane protein</topology>
    </subcellularLocation>
</comment>
<reference evidence="9" key="1">
    <citation type="journal article" date="2014" name="Int. J. Syst. Evol. Microbiol.">
        <title>Complete genome sequence of Corynebacterium casei LMG S-19264T (=DSM 44701T), isolated from a smear-ripened cheese.</title>
        <authorList>
            <consortium name="US DOE Joint Genome Institute (JGI-PGF)"/>
            <person name="Walter F."/>
            <person name="Albersmeier A."/>
            <person name="Kalinowski J."/>
            <person name="Ruckert C."/>
        </authorList>
    </citation>
    <scope>NUCLEOTIDE SEQUENCE</scope>
    <source>
        <strain evidence="9">CGMCC 4.7372</strain>
    </source>
</reference>
<feature type="transmembrane region" description="Helical" evidence="7">
    <location>
        <begin position="66"/>
        <end position="86"/>
    </location>
</feature>
<protein>
    <recommendedName>
        <fullName evidence="8">Bacterial sugar transferase domain-containing protein</fullName>
    </recommendedName>
</protein>
<comment type="similarity">
    <text evidence="2">Belongs to the bacterial sugar transferase family.</text>
</comment>
<reference evidence="9" key="2">
    <citation type="submission" date="2020-09" db="EMBL/GenBank/DDBJ databases">
        <authorList>
            <person name="Sun Q."/>
            <person name="Zhou Y."/>
        </authorList>
    </citation>
    <scope>NUCLEOTIDE SEQUENCE</scope>
    <source>
        <strain evidence="9">CGMCC 4.7372</strain>
    </source>
</reference>
<dbReference type="Proteomes" id="UP000614239">
    <property type="component" value="Unassembled WGS sequence"/>
</dbReference>
<evidence type="ECO:0000259" key="8">
    <source>
        <dbReference type="Pfam" id="PF02397"/>
    </source>
</evidence>
<dbReference type="InterPro" id="IPR003362">
    <property type="entry name" value="Bact_transf"/>
</dbReference>
<feature type="transmembrane region" description="Helical" evidence="7">
    <location>
        <begin position="40"/>
        <end position="60"/>
    </location>
</feature>
<organism evidence="9 10">
    <name type="scientific">Actinomyces gaoshouyii</name>
    <dbReference type="NCBI Taxonomy" id="1960083"/>
    <lineage>
        <taxon>Bacteria</taxon>
        <taxon>Bacillati</taxon>
        <taxon>Actinomycetota</taxon>
        <taxon>Actinomycetes</taxon>
        <taxon>Actinomycetales</taxon>
        <taxon>Actinomycetaceae</taxon>
        <taxon>Actinomyces</taxon>
    </lineage>
</organism>
<keyword evidence="3" id="KW-0808">Transferase</keyword>
<dbReference type="AlphaFoldDB" id="A0A8H9HE00"/>
<keyword evidence="6 7" id="KW-0472">Membrane</keyword>
<evidence type="ECO:0000256" key="5">
    <source>
        <dbReference type="ARBA" id="ARBA00022989"/>
    </source>
</evidence>
<dbReference type="EMBL" id="BMNJ01000006">
    <property type="protein sequence ID" value="GGO99756.1"/>
    <property type="molecule type" value="Genomic_DNA"/>
</dbReference>